<reference evidence="3" key="3">
    <citation type="journal article" date="2022" name="bioRxiv">
        <title>A global pangenome for the wheat fungal pathogen Pyrenophora tritici-repentis and prediction of effector protein structural homology.</title>
        <authorList>
            <person name="Moolhuijzen P."/>
            <person name="See P.T."/>
            <person name="Shi G."/>
            <person name="Powell H.R."/>
            <person name="Cockram J."/>
            <person name="Jorgensen L.N."/>
            <person name="Benslimane H."/>
            <person name="Strelkov S.E."/>
            <person name="Turner J."/>
            <person name="Liu Z."/>
            <person name="Moffat C.S."/>
        </authorList>
    </citation>
    <scope>NUCLEOTIDE SEQUENCE</scope>
    <source>
        <strain evidence="3">86-124</strain>
    </source>
</reference>
<dbReference type="AlphaFoldDB" id="A0A2W1FYU0"/>
<dbReference type="Proteomes" id="UP000249757">
    <property type="component" value="Unassembled WGS sequence"/>
</dbReference>
<comment type="caution">
    <text evidence="2">The sequence shown here is derived from an EMBL/GenBank/DDBJ whole genome shotgun (WGS) entry which is preliminary data.</text>
</comment>
<sequence>MVKRITGNGLGVNLLKLHGTLELRFTADATYTVFHKLQCEDTVDTEQIEQDRESAHGQPIISLGLEMYLEKVDGILDVTYRGEGGSKLSFRHDGRVVGTYGVDNGVKTGKQNKKRHATQEDTKTQTLGKKTRSITMQTSTPLTTHIGTQTRLPIKATYLDKIAADTPTFTTAVTMIFDKFNESYDASHLKREASPPTDHKAYTHIYIEGYRNAEEDGGGQEGRLHIDLLNHVLIWESYNAYNQGVCVTLDRLEFPKCLYKILAYGVVGYRKLESIHCFGDYQLFLCLPKSRHGVFTMDYESLEAKIFGTTAESGNDRYYLTGCEGIKIAVAAARECLEWREKNGGGGLKVEDDVICLE</sequence>
<reference evidence="2" key="1">
    <citation type="journal article" date="2018" name="BMC Genomics">
        <title>Comparative genomics of the wheat fungal pathogen Pyrenophora tritici-repentis reveals chromosomal variations and genome plasticity.</title>
        <authorList>
            <person name="Moolhuijzen P."/>
            <person name="See P.T."/>
            <person name="Hane J.K."/>
            <person name="Shi G."/>
            <person name="Liu Z."/>
            <person name="Oliver R.P."/>
            <person name="Moffat C.S."/>
        </authorList>
    </citation>
    <scope>NUCLEOTIDE SEQUENCE [LARGE SCALE GENOMIC DNA]</scope>
    <source>
        <strain evidence="2">M4</strain>
    </source>
</reference>
<reference evidence="5" key="4">
    <citation type="journal article" date="2022" name="Microb. Genom.">
        <title>A global pangenome for the wheat fungal pathogen Pyrenophora tritici-repentis and prediction of effector protein structural homology.</title>
        <authorList>
            <person name="Moolhuijzen P.M."/>
            <person name="See P.T."/>
            <person name="Shi G."/>
            <person name="Powell H.R."/>
            <person name="Cockram J."/>
            <person name="Jorgensen L.N."/>
            <person name="Benslimane H."/>
            <person name="Strelkov S.E."/>
            <person name="Turner J."/>
            <person name="Liu Z."/>
            <person name="Moffat C.S."/>
        </authorList>
    </citation>
    <scope>NUCLEOTIDE SEQUENCE [LARGE SCALE GENOMIC DNA]</scope>
</reference>
<dbReference type="EMBL" id="NQIK02000010">
    <property type="protein sequence ID" value="KAF7564494.1"/>
    <property type="molecule type" value="Genomic_DNA"/>
</dbReference>
<evidence type="ECO:0000313" key="5">
    <source>
        <dbReference type="Proteomes" id="UP000249757"/>
    </source>
</evidence>
<organism evidence="2 4">
    <name type="scientific">Pyrenophora tritici-repentis</name>
    <dbReference type="NCBI Taxonomy" id="45151"/>
    <lineage>
        <taxon>Eukaryota</taxon>
        <taxon>Fungi</taxon>
        <taxon>Dikarya</taxon>
        <taxon>Ascomycota</taxon>
        <taxon>Pezizomycotina</taxon>
        <taxon>Dothideomycetes</taxon>
        <taxon>Pleosporomycetidae</taxon>
        <taxon>Pleosporales</taxon>
        <taxon>Pleosporineae</taxon>
        <taxon>Pleosporaceae</taxon>
        <taxon>Pyrenophora</taxon>
    </lineage>
</organism>
<feature type="region of interest" description="Disordered" evidence="1">
    <location>
        <begin position="101"/>
        <end position="120"/>
    </location>
</feature>
<evidence type="ECO:0000313" key="3">
    <source>
        <dbReference type="EMBL" id="KAI1511397.1"/>
    </source>
</evidence>
<evidence type="ECO:0000256" key="1">
    <source>
        <dbReference type="SAM" id="MobiDB-lite"/>
    </source>
</evidence>
<reference evidence="3" key="2">
    <citation type="submission" date="2021-05" db="EMBL/GenBank/DDBJ databases">
        <authorList>
            <person name="Moolhuijzen P.M."/>
            <person name="Moffat C.S."/>
        </authorList>
    </citation>
    <scope>NUCLEOTIDE SEQUENCE</scope>
    <source>
        <strain evidence="3">86-124</strain>
    </source>
</reference>
<gene>
    <name evidence="3" type="ORF">Ptr86124_009801</name>
    <name evidence="2" type="ORF">PtrM4_039280</name>
</gene>
<name>A0A2W1FYU0_9PLEO</name>
<dbReference type="OrthoDB" id="3747522at2759"/>
<evidence type="ECO:0000313" key="4">
    <source>
        <dbReference type="Proteomes" id="UP000245464"/>
    </source>
</evidence>
<keyword evidence="5" id="KW-1185">Reference proteome</keyword>
<dbReference type="EMBL" id="NRDI02000014">
    <property type="protein sequence ID" value="KAI1511397.1"/>
    <property type="molecule type" value="Genomic_DNA"/>
</dbReference>
<accession>A0A2W1FYU0</accession>
<proteinExistence type="predicted"/>
<dbReference type="Proteomes" id="UP000245464">
    <property type="component" value="Chromosome 10"/>
</dbReference>
<evidence type="ECO:0000313" key="2">
    <source>
        <dbReference type="EMBL" id="KAF7564494.1"/>
    </source>
</evidence>
<protein>
    <submittedName>
        <fullName evidence="2">Uncharacterized protein</fullName>
    </submittedName>
</protein>